<evidence type="ECO:0000256" key="3">
    <source>
        <dbReference type="ARBA" id="ARBA00022729"/>
    </source>
</evidence>
<dbReference type="InterPro" id="IPR045806">
    <property type="entry name" value="BAMBI_C"/>
</dbReference>
<dbReference type="CDD" id="cd23576">
    <property type="entry name" value="TFP_LU_ECD_BAMBI"/>
    <property type="match status" value="1"/>
</dbReference>
<sequence length="145" mass="16354">MCKSELSACFSRLLDPQNTNSPLTHGCLDSLASTADICQARQARNHSGSPSPSLECCHEDMMLRSENRRLQEQRQQMLSRLHYSFHGQHSKKGQVAKLDLECMVPVSGHENCCLTCDKMRQADLSHDRILSLVHWGMYSGHGKLE</sequence>
<evidence type="ECO:0000259" key="10">
    <source>
        <dbReference type="Pfam" id="PF19337"/>
    </source>
</evidence>
<dbReference type="Pfam" id="PF19337">
    <property type="entry name" value="BAMBI_C"/>
    <property type="match status" value="1"/>
</dbReference>
<keyword evidence="6" id="KW-0325">Glycoprotein</keyword>
<dbReference type="PANTHER" id="PTHR15505:SF1">
    <property type="entry name" value="BMP AND ACTIVIN MEMBRANE-BOUND INHIBITOR HOMOLOG"/>
    <property type="match status" value="1"/>
</dbReference>
<keyword evidence="5" id="KW-0472">Membrane</keyword>
<dbReference type="Proteomes" id="UP000242450">
    <property type="component" value="Chromosome 23"/>
</dbReference>
<name>A0A212CAV1_CEREH</name>
<comment type="caution">
    <text evidence="11">The sequence shown here is derived from an EMBL/GenBank/DDBJ whole genome shotgun (WGS) entry which is preliminary data.</text>
</comment>
<keyword evidence="2" id="KW-0812">Transmembrane</keyword>
<dbReference type="AlphaFoldDB" id="A0A212CAV1"/>
<organism evidence="11 12">
    <name type="scientific">Cervus elaphus hippelaphus</name>
    <name type="common">European red deer</name>
    <dbReference type="NCBI Taxonomy" id="46360"/>
    <lineage>
        <taxon>Eukaryota</taxon>
        <taxon>Metazoa</taxon>
        <taxon>Chordata</taxon>
        <taxon>Craniata</taxon>
        <taxon>Vertebrata</taxon>
        <taxon>Euteleostomi</taxon>
        <taxon>Mammalia</taxon>
        <taxon>Eutheria</taxon>
        <taxon>Laurasiatheria</taxon>
        <taxon>Artiodactyla</taxon>
        <taxon>Ruminantia</taxon>
        <taxon>Pecora</taxon>
        <taxon>Cervidae</taxon>
        <taxon>Cervinae</taxon>
        <taxon>Cervus</taxon>
    </lineage>
</organism>
<dbReference type="PANTHER" id="PTHR15505">
    <property type="entry name" value="RIIA DOMAIN-CONTAINING PROTEIN 1"/>
    <property type="match status" value="1"/>
</dbReference>
<keyword evidence="4" id="KW-1133">Transmembrane helix</keyword>
<evidence type="ECO:0000313" key="11">
    <source>
        <dbReference type="EMBL" id="OWK03062.1"/>
    </source>
</evidence>
<dbReference type="EMBL" id="MKHE01000023">
    <property type="protein sequence ID" value="OWK03062.1"/>
    <property type="molecule type" value="Genomic_DNA"/>
</dbReference>
<reference evidence="11 12" key="1">
    <citation type="journal article" date="2018" name="Mol. Genet. Genomics">
        <title>The red deer Cervus elaphus genome CerEla1.0: sequencing, annotating, genes, and chromosomes.</title>
        <authorList>
            <person name="Bana N.A."/>
            <person name="Nyiri A."/>
            <person name="Nagy J."/>
            <person name="Frank K."/>
            <person name="Nagy T."/>
            <person name="Steger V."/>
            <person name="Schiller M."/>
            <person name="Lakatos P."/>
            <person name="Sugar L."/>
            <person name="Horn P."/>
            <person name="Barta E."/>
            <person name="Orosz L."/>
        </authorList>
    </citation>
    <scope>NUCLEOTIDE SEQUENCE [LARGE SCALE GENOMIC DNA]</scope>
    <source>
        <strain evidence="11">Hungarian</strain>
    </source>
</reference>
<accession>A0A212CAV1</accession>
<gene>
    <name evidence="11" type="ORF">Celaphus_00007551</name>
</gene>
<dbReference type="GO" id="GO:0007179">
    <property type="term" value="P:transforming growth factor beta receptor signaling pathway"/>
    <property type="evidence" value="ECO:0007669"/>
    <property type="project" value="TreeGrafter"/>
</dbReference>
<evidence type="ECO:0000256" key="1">
    <source>
        <dbReference type="ARBA" id="ARBA00004479"/>
    </source>
</evidence>
<dbReference type="OrthoDB" id="5914644at2759"/>
<dbReference type="FunFam" id="2.10.60.10:FF:000018">
    <property type="entry name" value="BMP and activin membrane-bound inhibitor homolog"/>
    <property type="match status" value="1"/>
</dbReference>
<comment type="similarity">
    <text evidence="8">Belongs to the BAMBI family.</text>
</comment>
<evidence type="ECO:0000256" key="2">
    <source>
        <dbReference type="ARBA" id="ARBA00022692"/>
    </source>
</evidence>
<evidence type="ECO:0000256" key="6">
    <source>
        <dbReference type="ARBA" id="ARBA00023180"/>
    </source>
</evidence>
<evidence type="ECO:0000256" key="8">
    <source>
        <dbReference type="ARBA" id="ARBA00061218"/>
    </source>
</evidence>
<keyword evidence="3" id="KW-0732">Signal</keyword>
<dbReference type="GO" id="GO:0016020">
    <property type="term" value="C:membrane"/>
    <property type="evidence" value="ECO:0007669"/>
    <property type="project" value="UniProtKB-SubCell"/>
</dbReference>
<evidence type="ECO:0000256" key="9">
    <source>
        <dbReference type="ARBA" id="ARBA00073194"/>
    </source>
</evidence>
<proteinExistence type="inferred from homology"/>
<evidence type="ECO:0000313" key="12">
    <source>
        <dbReference type="Proteomes" id="UP000242450"/>
    </source>
</evidence>
<feature type="domain" description="BMP and activin membrane-bound inhibitor C-terminal" evidence="10">
    <location>
        <begin position="62"/>
        <end position="145"/>
    </location>
</feature>
<keyword evidence="12" id="KW-1185">Reference proteome</keyword>
<feature type="non-terminal residue" evidence="11">
    <location>
        <position position="145"/>
    </location>
</feature>
<comment type="subcellular location">
    <subcellularLocation>
        <location evidence="1">Membrane</location>
        <topology evidence="1">Single-pass type I membrane protein</topology>
    </subcellularLocation>
</comment>
<evidence type="ECO:0000256" key="4">
    <source>
        <dbReference type="ARBA" id="ARBA00022989"/>
    </source>
</evidence>
<dbReference type="GO" id="GO:0005109">
    <property type="term" value="F:frizzled binding"/>
    <property type="evidence" value="ECO:0007669"/>
    <property type="project" value="TreeGrafter"/>
</dbReference>
<protein>
    <recommendedName>
        <fullName evidence="9">BMP and activin membrane-bound inhibitor homolog</fullName>
    </recommendedName>
</protein>
<comment type="function">
    <text evidence="7">Negatively regulates TGF-beta signaling.</text>
</comment>
<evidence type="ECO:0000256" key="7">
    <source>
        <dbReference type="ARBA" id="ARBA00057935"/>
    </source>
</evidence>
<evidence type="ECO:0000256" key="5">
    <source>
        <dbReference type="ARBA" id="ARBA00023136"/>
    </source>
</evidence>